<protein>
    <submittedName>
        <fullName evidence="1">Uncharacterized protein</fullName>
    </submittedName>
</protein>
<dbReference type="AlphaFoldDB" id="A0A8H3A9Y2"/>
<gene>
    <name evidence="1" type="ORF">RDB_LOCUS26360</name>
</gene>
<evidence type="ECO:0000313" key="1">
    <source>
        <dbReference type="EMBL" id="CAE6415178.1"/>
    </source>
</evidence>
<name>A0A8H3A9Y2_9AGAM</name>
<sequence>MKSSNSFEHALMDTTLNQRVVSNEMIRGEDRQLEESRVGIKVSFDCEDQRVLSSQPILNDFWEAPMPDPLED</sequence>
<proteinExistence type="predicted"/>
<dbReference type="Proteomes" id="UP000663831">
    <property type="component" value="Unassembled WGS sequence"/>
</dbReference>
<reference evidence="1" key="1">
    <citation type="submission" date="2021-01" db="EMBL/GenBank/DDBJ databases">
        <authorList>
            <person name="Kaushik A."/>
        </authorList>
    </citation>
    <scope>NUCLEOTIDE SEQUENCE</scope>
    <source>
        <strain evidence="1">AG3-1AP</strain>
    </source>
</reference>
<dbReference type="EMBL" id="CAJMWV010000790">
    <property type="protein sequence ID" value="CAE6415178.1"/>
    <property type="molecule type" value="Genomic_DNA"/>
</dbReference>
<organism evidence="1 2">
    <name type="scientific">Rhizoctonia solani</name>
    <dbReference type="NCBI Taxonomy" id="456999"/>
    <lineage>
        <taxon>Eukaryota</taxon>
        <taxon>Fungi</taxon>
        <taxon>Dikarya</taxon>
        <taxon>Basidiomycota</taxon>
        <taxon>Agaricomycotina</taxon>
        <taxon>Agaricomycetes</taxon>
        <taxon>Cantharellales</taxon>
        <taxon>Ceratobasidiaceae</taxon>
        <taxon>Rhizoctonia</taxon>
    </lineage>
</organism>
<comment type="caution">
    <text evidence="1">The sequence shown here is derived from an EMBL/GenBank/DDBJ whole genome shotgun (WGS) entry which is preliminary data.</text>
</comment>
<accession>A0A8H3A9Y2</accession>
<evidence type="ECO:0000313" key="2">
    <source>
        <dbReference type="Proteomes" id="UP000663831"/>
    </source>
</evidence>